<name>A0A1H3CAR9_9RHOB</name>
<protein>
    <submittedName>
        <fullName evidence="1">Uncharacterized protein</fullName>
    </submittedName>
</protein>
<accession>A0A1H3CAR9</accession>
<keyword evidence="2" id="KW-1185">Reference proteome</keyword>
<evidence type="ECO:0000313" key="2">
    <source>
        <dbReference type="Proteomes" id="UP000182944"/>
    </source>
</evidence>
<dbReference type="EMBL" id="FNNA01000008">
    <property type="protein sequence ID" value="SDX51130.1"/>
    <property type="molecule type" value="Genomic_DNA"/>
</dbReference>
<gene>
    <name evidence="1" type="ORF">SAMN05444276_10827</name>
</gene>
<dbReference type="AlphaFoldDB" id="A0A1H3CAR9"/>
<dbReference type="Proteomes" id="UP000182944">
    <property type="component" value="Unassembled WGS sequence"/>
</dbReference>
<organism evidence="1 2">
    <name type="scientific">Paracoccus sanguinis</name>
    <dbReference type="NCBI Taxonomy" id="1545044"/>
    <lineage>
        <taxon>Bacteria</taxon>
        <taxon>Pseudomonadati</taxon>
        <taxon>Pseudomonadota</taxon>
        <taxon>Alphaproteobacteria</taxon>
        <taxon>Rhodobacterales</taxon>
        <taxon>Paracoccaceae</taxon>
        <taxon>Paracoccus</taxon>
    </lineage>
</organism>
<evidence type="ECO:0000313" key="1">
    <source>
        <dbReference type="EMBL" id="SDX51130.1"/>
    </source>
</evidence>
<reference evidence="2" key="1">
    <citation type="submission" date="2016-10" db="EMBL/GenBank/DDBJ databases">
        <authorList>
            <person name="Varghese N."/>
            <person name="Submissions S."/>
        </authorList>
    </citation>
    <scope>NUCLEOTIDE SEQUENCE [LARGE SCALE GENOMIC DNA]</scope>
    <source>
        <strain evidence="2">DSM 29303</strain>
    </source>
</reference>
<dbReference type="STRING" id="1545044.SAMN05444276_10827"/>
<proteinExistence type="predicted"/>
<sequence length="569" mass="63610">MADRPTVFRDATEALLSHPDFRALSRGHLVKVLIDRVSGRRNGNDALIAAYALEAMFRLGLEDRRARLETLLLFEDLDAEDNGLFLQHAVRIVGVAYHHWGEPDLREILIRLQANGEAADEAAFELAMIAFADALNADDMAHVESMMRDARALFQSVLRYDRERLDAALHVAVIDIVSSFAGDDVDGLADRIEELGRLLAERHDQLGIGVMPSWLAPRMGREIEWWALLRLLRSVDSDLRRESWLDAGRIMEQVLAVYDAERTVSIGGALHTLFAPRIEAAFIRSQGLAAHLQDLLEIEDWTPEERPVAEALQEQITKRAKDKFPSRIDGEDGALSELGALLQDPALLSQIPEQMARKLEGMLADKIRGKRRRLRRDVQRVCHSISAGLIDAADYGGEVRTAFDELVQQVVAFCDDRQNADLSQMPERGAYLRKADAIENDLQQDLREWLRGNMPGVGIFPEVPGMAAGRSDLYIDFSDTQFVIELKRHHGVVSQDVARRYRAQAVAYQATGPKLGLLGILELADRPGPPPSLVECIWSDSHVPEGSTLMRHLVVFKVPGMLKPPSKMT</sequence>